<dbReference type="EMBL" id="BAAFGK010000005">
    <property type="protein sequence ID" value="GAB0058646.1"/>
    <property type="molecule type" value="Genomic_DNA"/>
</dbReference>
<dbReference type="PANTHER" id="PTHR11527">
    <property type="entry name" value="HEAT-SHOCK PROTEIN 20 FAMILY MEMBER"/>
    <property type="match status" value="1"/>
</dbReference>
<dbReference type="InterPro" id="IPR002068">
    <property type="entry name" value="A-crystallin/Hsp20_dom"/>
</dbReference>
<evidence type="ECO:0000259" key="3">
    <source>
        <dbReference type="PROSITE" id="PS01031"/>
    </source>
</evidence>
<dbReference type="InterPro" id="IPR031107">
    <property type="entry name" value="Small_HSP"/>
</dbReference>
<evidence type="ECO:0000313" key="5">
    <source>
        <dbReference type="Proteomes" id="UP001628193"/>
    </source>
</evidence>
<dbReference type="InterPro" id="IPR008978">
    <property type="entry name" value="HSP20-like_chaperone"/>
</dbReference>
<evidence type="ECO:0000256" key="1">
    <source>
        <dbReference type="PROSITE-ProRule" id="PRU00285"/>
    </source>
</evidence>
<gene>
    <name evidence="4" type="ORF">SIID45300_02999</name>
</gene>
<name>A0ABQ0CCM5_9PROT</name>
<dbReference type="Pfam" id="PF00011">
    <property type="entry name" value="HSP20"/>
    <property type="match status" value="1"/>
</dbReference>
<sequence length="145" mass="16970">MAAMITYDPFRNFRSLQHEINRLFERDLDDSSGMMTQWPLRVDIREDEQHILIKADVPGMEQKDITVNVDNGRLTIAGERKFEDEKNQENYHRVERSYGRFSRTFQLPNTTDVNAIQASYKNGVLEVMLPKREEAKPRAIQVKVA</sequence>
<reference evidence="4 5" key="1">
    <citation type="submission" date="2024-09" db="EMBL/GenBank/DDBJ databases">
        <title>Draft genome sequence of Candidatus Magnetaquicoccaceae bacterium FCR-1.</title>
        <authorList>
            <person name="Shimoshige H."/>
            <person name="Shimamura S."/>
            <person name="Taoka A."/>
            <person name="Kobayashi H."/>
            <person name="Maekawa T."/>
        </authorList>
    </citation>
    <scope>NUCLEOTIDE SEQUENCE [LARGE SCALE GENOMIC DNA]</scope>
    <source>
        <strain evidence="4 5">FCR-1</strain>
    </source>
</reference>
<dbReference type="Proteomes" id="UP001628193">
    <property type="component" value="Unassembled WGS sequence"/>
</dbReference>
<evidence type="ECO:0000313" key="4">
    <source>
        <dbReference type="EMBL" id="GAB0058646.1"/>
    </source>
</evidence>
<dbReference type="Gene3D" id="2.60.40.790">
    <property type="match status" value="1"/>
</dbReference>
<dbReference type="SUPFAM" id="SSF49764">
    <property type="entry name" value="HSP20-like chaperones"/>
    <property type="match status" value="1"/>
</dbReference>
<keyword evidence="5" id="KW-1185">Reference proteome</keyword>
<comment type="caution">
    <text evidence="4">The sequence shown here is derived from an EMBL/GenBank/DDBJ whole genome shotgun (WGS) entry which is preliminary data.</text>
</comment>
<evidence type="ECO:0000256" key="2">
    <source>
        <dbReference type="RuleBase" id="RU003616"/>
    </source>
</evidence>
<dbReference type="CDD" id="cd06464">
    <property type="entry name" value="ACD_sHsps-like"/>
    <property type="match status" value="1"/>
</dbReference>
<feature type="domain" description="SHSP" evidence="3">
    <location>
        <begin position="31"/>
        <end position="145"/>
    </location>
</feature>
<organism evidence="4 5">
    <name type="scientific">Candidatus Magnetaquiglobus chichijimensis</name>
    <dbReference type="NCBI Taxonomy" id="3141448"/>
    <lineage>
        <taxon>Bacteria</taxon>
        <taxon>Pseudomonadati</taxon>
        <taxon>Pseudomonadota</taxon>
        <taxon>Magnetococcia</taxon>
        <taxon>Magnetococcales</taxon>
        <taxon>Candidatus Magnetaquicoccaceae</taxon>
        <taxon>Candidatus Magnetaquiglobus</taxon>
    </lineage>
</organism>
<comment type="similarity">
    <text evidence="1 2">Belongs to the small heat shock protein (HSP20) family.</text>
</comment>
<dbReference type="RefSeq" id="WP_420906367.1">
    <property type="nucleotide sequence ID" value="NZ_BAAFGK010000005.1"/>
</dbReference>
<protein>
    <recommendedName>
        <fullName evidence="3">SHSP domain-containing protein</fullName>
    </recommendedName>
</protein>
<accession>A0ABQ0CCM5</accession>
<dbReference type="PROSITE" id="PS01031">
    <property type="entry name" value="SHSP"/>
    <property type="match status" value="1"/>
</dbReference>
<proteinExistence type="inferred from homology"/>